<feature type="region of interest" description="Disordered" evidence="1">
    <location>
        <begin position="258"/>
        <end position="278"/>
    </location>
</feature>
<feature type="region of interest" description="Disordered" evidence="1">
    <location>
        <begin position="47"/>
        <end position="73"/>
    </location>
</feature>
<reference evidence="2" key="1">
    <citation type="submission" date="2016-01" db="EMBL/GenBank/DDBJ databases">
        <title>Reference transcriptome for the parasite Schistocephalus solidus: insights into the molecular evolution of parasitism.</title>
        <authorList>
            <person name="Hebert F.O."/>
            <person name="Grambauer S."/>
            <person name="Barber I."/>
            <person name="Landry C.R."/>
            <person name="Aubin-Horth N."/>
        </authorList>
    </citation>
    <scope>NUCLEOTIDE SEQUENCE</scope>
</reference>
<proteinExistence type="predicted"/>
<feature type="compositionally biased region" description="Polar residues" evidence="1">
    <location>
        <begin position="182"/>
        <end position="191"/>
    </location>
</feature>
<name>A0A0X3P8X3_SCHSO</name>
<feature type="region of interest" description="Disordered" evidence="1">
    <location>
        <begin position="124"/>
        <end position="162"/>
    </location>
</feature>
<dbReference type="AlphaFoldDB" id="A0A0X3P8X3"/>
<sequence length="435" mass="48567">MKKAATGPIGDDEWLKGNGDFFVTSKSTVTNKRIEMSKTAAVEDFSQYSDTGKRQADSSVQYTSVSERHTEGRLSPAEYSYQRLVDGSGAWGTPENPGTGTAIHVEVRPHYPAVEVPIRRSSLSNVHISSTSAKRDPGLKPSRGNPQVFETPTVRGGFPNGTGGTYLSASDYYSSISRRTRSALRQGSDTRVISKMTIPPLTPTTPRSLRQERSYSADLIQNEADYQYNTSHRGRYAVRDLPEYLNRTTLREQMLNASRENDISRSKQRSRSHHHHHHHCYYCDRHRRLSRTSSRSRMLDKTDTVRSAGPYTYSNVFSSAVCPTCQTGFAPMTPLQVQADDLGGPVMMPSVPYLASPAVSTNFYSLPRRFVPQAAKPPRAPMTMGPASAWTPLVQTPYPSLLFQRPLSSYHCICCPHGQHQSTKKHCTSIKRFQL</sequence>
<dbReference type="EMBL" id="GEEE01016878">
    <property type="protein sequence ID" value="JAP46347.1"/>
    <property type="molecule type" value="Transcribed_RNA"/>
</dbReference>
<feature type="compositionally biased region" description="Basic residues" evidence="1">
    <location>
        <begin position="266"/>
        <end position="278"/>
    </location>
</feature>
<feature type="region of interest" description="Disordered" evidence="1">
    <location>
        <begin position="182"/>
        <end position="210"/>
    </location>
</feature>
<organism evidence="2">
    <name type="scientific">Schistocephalus solidus</name>
    <name type="common">Tapeworm</name>
    <dbReference type="NCBI Taxonomy" id="70667"/>
    <lineage>
        <taxon>Eukaryota</taxon>
        <taxon>Metazoa</taxon>
        <taxon>Spiralia</taxon>
        <taxon>Lophotrochozoa</taxon>
        <taxon>Platyhelminthes</taxon>
        <taxon>Cestoda</taxon>
        <taxon>Eucestoda</taxon>
        <taxon>Diphyllobothriidea</taxon>
        <taxon>Diphyllobothriidae</taxon>
        <taxon>Schistocephalus</taxon>
    </lineage>
</organism>
<accession>A0A0X3P8X3</accession>
<evidence type="ECO:0000256" key="1">
    <source>
        <dbReference type="SAM" id="MobiDB-lite"/>
    </source>
</evidence>
<gene>
    <name evidence="2" type="ORF">TR123405</name>
</gene>
<protein>
    <submittedName>
        <fullName evidence="2">Uncharacterized protein</fullName>
    </submittedName>
</protein>
<evidence type="ECO:0000313" key="2">
    <source>
        <dbReference type="EMBL" id="JAP46347.1"/>
    </source>
</evidence>